<keyword evidence="3" id="KW-1185">Reference proteome</keyword>
<protein>
    <submittedName>
        <fullName evidence="2">Uncharacterized protein</fullName>
    </submittedName>
</protein>
<reference evidence="3" key="1">
    <citation type="journal article" date="2012" name="MBio">
        <title>Comparative genome analysis of Trichophyton rubrum and related dermatophytes reveals candidate genes involved in infection.</title>
        <authorList>
            <person name="Martinez D.A."/>
            <person name="Oliver B.G."/>
            <person name="Graeser Y."/>
            <person name="Goldberg J.M."/>
            <person name="Li W."/>
            <person name="Martinez-Rossi N.M."/>
            <person name="Monod M."/>
            <person name="Shelest E."/>
            <person name="Barton R.C."/>
            <person name="Birch E."/>
            <person name="Brakhage A.A."/>
            <person name="Chen Z."/>
            <person name="Gurr S.J."/>
            <person name="Heiman D."/>
            <person name="Heitman J."/>
            <person name="Kosti I."/>
            <person name="Rossi A."/>
            <person name="Saif S."/>
            <person name="Samalova M."/>
            <person name="Saunders C.W."/>
            <person name="Shea T."/>
            <person name="Summerbell R.C."/>
            <person name="Xu J."/>
            <person name="Young S."/>
            <person name="Zeng Q."/>
            <person name="Birren B.W."/>
            <person name="Cuomo C.A."/>
            <person name="White T.C."/>
        </authorList>
    </citation>
    <scope>NUCLEOTIDE SEQUENCE [LARGE SCALE GENOMIC DNA]</scope>
    <source>
        <strain evidence="3">ATCC MYA-4604 / CBS 118893</strain>
    </source>
</reference>
<dbReference type="GeneID" id="10026715"/>
<sequence>MARRQIERQKIKNTVRSRSRFEMGQYNDDDDDDGRAEKGWRRRKKGDGGRLGSTPSTTIGALGPLSKDFSEQRVFSVLVDVMDSDVSVYAAKQKHLPEAREAQAESDEQASTLRAGSTKNKEP</sequence>
<dbReference type="Proteomes" id="UP000002669">
    <property type="component" value="Unassembled WGS sequence"/>
</dbReference>
<name>E4V072_ARTGP</name>
<dbReference type="EMBL" id="DS989826">
    <property type="protein sequence ID" value="EFR03009.1"/>
    <property type="molecule type" value="Genomic_DNA"/>
</dbReference>
<dbReference type="VEuPathDB" id="FungiDB:MGYG_06010"/>
<accession>E4V072</accession>
<gene>
    <name evidence="2" type="ORF">MGYG_06010</name>
</gene>
<feature type="compositionally biased region" description="Polar residues" evidence="1">
    <location>
        <begin position="109"/>
        <end position="123"/>
    </location>
</feature>
<feature type="region of interest" description="Disordered" evidence="1">
    <location>
        <begin position="98"/>
        <end position="123"/>
    </location>
</feature>
<evidence type="ECO:0000313" key="3">
    <source>
        <dbReference type="Proteomes" id="UP000002669"/>
    </source>
</evidence>
<dbReference type="InParanoid" id="E4V072"/>
<evidence type="ECO:0000313" key="2">
    <source>
        <dbReference type="EMBL" id="EFR03009.1"/>
    </source>
</evidence>
<feature type="region of interest" description="Disordered" evidence="1">
    <location>
        <begin position="1"/>
        <end position="65"/>
    </location>
</feature>
<dbReference type="RefSeq" id="XP_003171463.1">
    <property type="nucleotide sequence ID" value="XM_003171415.1"/>
</dbReference>
<feature type="compositionally biased region" description="Basic and acidic residues" evidence="1">
    <location>
        <begin position="1"/>
        <end position="10"/>
    </location>
</feature>
<dbReference type="HOGENOM" id="CLU_2014712_0_0_1"/>
<dbReference type="AlphaFoldDB" id="E4V072"/>
<organism evidence="3">
    <name type="scientific">Arthroderma gypseum (strain ATCC MYA-4604 / CBS 118893)</name>
    <name type="common">Microsporum gypseum</name>
    <dbReference type="NCBI Taxonomy" id="535722"/>
    <lineage>
        <taxon>Eukaryota</taxon>
        <taxon>Fungi</taxon>
        <taxon>Dikarya</taxon>
        <taxon>Ascomycota</taxon>
        <taxon>Pezizomycotina</taxon>
        <taxon>Eurotiomycetes</taxon>
        <taxon>Eurotiomycetidae</taxon>
        <taxon>Onygenales</taxon>
        <taxon>Arthrodermataceae</taxon>
        <taxon>Nannizzia</taxon>
    </lineage>
</organism>
<proteinExistence type="predicted"/>
<evidence type="ECO:0000256" key="1">
    <source>
        <dbReference type="SAM" id="MobiDB-lite"/>
    </source>
</evidence>